<feature type="transmembrane region" description="Helical" evidence="2">
    <location>
        <begin position="186"/>
        <end position="207"/>
    </location>
</feature>
<feature type="compositionally biased region" description="Polar residues" evidence="1">
    <location>
        <begin position="450"/>
        <end position="462"/>
    </location>
</feature>
<feature type="region of interest" description="Disordered" evidence="1">
    <location>
        <begin position="529"/>
        <end position="577"/>
    </location>
</feature>
<feature type="transmembrane region" description="Helical" evidence="2">
    <location>
        <begin position="213"/>
        <end position="235"/>
    </location>
</feature>
<feature type="transmembrane region" description="Helical" evidence="2">
    <location>
        <begin position="657"/>
        <end position="680"/>
    </location>
</feature>
<feature type="transmembrane region" description="Helical" evidence="2">
    <location>
        <begin position="6"/>
        <end position="24"/>
    </location>
</feature>
<feature type="region of interest" description="Disordered" evidence="1">
    <location>
        <begin position="281"/>
        <end position="334"/>
    </location>
</feature>
<dbReference type="GeneID" id="30174968"/>
<accession>A0A1B9HWP1</accession>
<feature type="transmembrane region" description="Helical" evidence="2">
    <location>
        <begin position="630"/>
        <end position="651"/>
    </location>
</feature>
<feature type="compositionally biased region" description="Basic and acidic residues" evidence="1">
    <location>
        <begin position="281"/>
        <end position="290"/>
    </location>
</feature>
<dbReference type="OrthoDB" id="2529242at2759"/>
<proteinExistence type="predicted"/>
<keyword evidence="5" id="KW-1185">Reference proteome</keyword>
<evidence type="ECO:0000256" key="1">
    <source>
        <dbReference type="SAM" id="MobiDB-lite"/>
    </source>
</evidence>
<dbReference type="RefSeq" id="XP_019008912.1">
    <property type="nucleotide sequence ID" value="XM_019158299.1"/>
</dbReference>
<reference evidence="3" key="3">
    <citation type="submission" date="2016-07" db="EMBL/GenBank/DDBJ databases">
        <title>Evolution of pathogenesis and genome organization in the Tremellales.</title>
        <authorList>
            <person name="Cuomo C."/>
            <person name="Litvintseva A."/>
            <person name="Heitman J."/>
            <person name="Chen Y."/>
            <person name="Sun S."/>
            <person name="Springer D."/>
            <person name="Dromer F."/>
            <person name="Young S."/>
            <person name="Zeng Q."/>
            <person name="Chapman S."/>
            <person name="Gujja S."/>
            <person name="Saif S."/>
            <person name="Birren B."/>
        </authorList>
    </citation>
    <scope>NUCLEOTIDE SEQUENCE</scope>
    <source>
        <strain evidence="3">CBS 10737</strain>
    </source>
</reference>
<dbReference type="Proteomes" id="UP000094020">
    <property type="component" value="Chromosome 2"/>
</dbReference>
<feature type="transmembrane region" description="Helical" evidence="2">
    <location>
        <begin position="92"/>
        <end position="111"/>
    </location>
</feature>
<feature type="compositionally biased region" description="Polar residues" evidence="1">
    <location>
        <begin position="1463"/>
        <end position="1482"/>
    </location>
</feature>
<evidence type="ECO:0000313" key="5">
    <source>
        <dbReference type="Proteomes" id="UP000094020"/>
    </source>
</evidence>
<evidence type="ECO:0000313" key="3">
    <source>
        <dbReference type="EMBL" id="OCF47693.1"/>
    </source>
</evidence>
<gene>
    <name evidence="3" type="ORF">I206_06599</name>
    <name evidence="4" type="ORF">I206_101430</name>
</gene>
<feature type="region of interest" description="Disordered" evidence="1">
    <location>
        <begin position="1388"/>
        <end position="1411"/>
    </location>
</feature>
<feature type="region of interest" description="Disordered" evidence="1">
    <location>
        <begin position="1461"/>
        <end position="1535"/>
    </location>
</feature>
<feature type="region of interest" description="Disordered" evidence="1">
    <location>
        <begin position="389"/>
        <end position="464"/>
    </location>
</feature>
<keyword evidence="2" id="KW-0812">Transmembrane</keyword>
<sequence length="1535" mass="167027">MIPSILLTTLPIPSLLLLMIITLYHSTPLLKLLPSLTPNLEKLSNIIPHPKRSKNLPREFFNLPPRPNSPSVTSYQSADYSIRGILGVRGSLILILLIKSLISLICGWTFLSTTTKFDEPQSINWGLVATSLILLPNTIAWLSIFTILSKPPIIYQKYSSASTTSTIRTLIFRNGGITHSTLLPRILPMSLFTSILAIILSVTLPAYGSYVCLGYTSLCMAIIIGSGILGIWRMVTQPGEGLIRLRGESRMSLYEKDHLRALSPGTESTYRISNEIAQLKEGDGMERIRDTSSWLSSPSRPPTPVSSFDYASPNGTMSTSHTKDSFKTPKSRPSKSSFSASASFAVLPSTSAFTSTSTLITPEHNNKSDLSSAAEGVINDRSWLSEPTNTPLSVSEWSFPESPASPQPAITRKRSSSPLDLPLSPLEDGRDTNLPPPGGKRIPQKASDRTAYTHTIGSNTPGSEIRSMVDASILGDYSPDPFHPLPPRGFQSLTSYPLSPDQLQSKTSLLSRVTALQSGASLAVTPVEKESPTFGLHSHHSASDPDSYKTPNAKNARNRRAPSTIDRRAPPPPPMPLDMPLPPTPTLARSSTLFEIQNKDSMELLMGNEEWIQVDGEAESLEEWGTNGRGVGLIAIIVCMLYYGLSLPLLLDNRTDMAFILYLIAVLLPSPFLVLTSWLIRYRPFPTVPATRSTKRSTKTTSSTHLSLALRSESQLSLPLSISPKLTPPAPKRASTMNLSSPTLQKMIEPKPSLTTFLGSTRGENRRHTVYGGLSFEDIQAEQNMRKTLARQSGDVWISSGHAIEGGGFISRATEMLKPVPAMRVLEDTRVKRSNEGTIKRMRGGVVSMLVKRASDLFQSANSTNDIEMGQFEDADNTINNIGEAASPARSGIAISIIAPSPEKRISQFARTASSYSTGQNEGDTDPGYDMSYATAEIGTARRGRMSNGPTFIFGRDKHEQNVQSRSQSNEYELDWMTAGVLPGLVPFIKIGENVRIEPTPHSVPAGQMKHQAMNLDTPRRQRPLSNMPVSPEQGNETYVTMPSFRDTSFKQSTPHNSKRHSHTRSYSSSIDFTMVSEYYTAETATSMSREMRHRKQASLGLGRSDTLEKTITHKPSFGLPKLRNDEGFGDEIRRSIDDLQQRPHSDEMEAGIDLPPIPMGITTTLKHKSSLSRVSEMTEEPTIALSSSMGNSTADHTQDTSVLLSESALEDMRLALALGTSTPASGKIAKTSTGTASTADLSVGCSVLTNDEDLEEMERMMAMDTPTRTEFVISPPPPSDGRSSRASEIRSSSRASERSVSTYTTDYTTTTSDTTSNSTPARTGPKTSPAPPVPLLPFEYRQPAYPVSHPYPPPLSGGLTRQLSMPSMSMSMTAHPPLQTLLPKRSTETLHSVSSTSTAPTPKIKGQQSKKELKLVKALEHRNSLIEQPRSKSALDFRSDAADVGKKSVTEKRGLKPLTLVADNTSNARRSSRPLSGNTKKLTVLYDSEVDNGSKVSVGGNKGKVSSGSGKENVREGSKSSTGPATVGVRGLRA</sequence>
<feature type="compositionally biased region" description="Low complexity" evidence="1">
    <location>
        <begin position="1494"/>
        <end position="1512"/>
    </location>
</feature>
<feature type="region of interest" description="Disordered" evidence="1">
    <location>
        <begin position="1267"/>
        <end position="1338"/>
    </location>
</feature>
<feature type="compositionally biased region" description="Low complexity" evidence="1">
    <location>
        <begin position="416"/>
        <end position="426"/>
    </location>
</feature>
<dbReference type="EMBL" id="CP144520">
    <property type="protein sequence ID" value="WWC67522.1"/>
    <property type="molecule type" value="Genomic_DNA"/>
</dbReference>
<reference evidence="4" key="4">
    <citation type="submission" date="2024-02" db="EMBL/GenBank/DDBJ databases">
        <title>Comparative genomics of Cryptococcus and Kwoniella reveals pathogenesis evolution and contrasting modes of karyotype evolution via chromosome fusion or intercentromeric recombination.</title>
        <authorList>
            <person name="Coelho M.A."/>
            <person name="David-Palma M."/>
            <person name="Shea T."/>
            <person name="Bowers K."/>
            <person name="McGinley-Smith S."/>
            <person name="Mohammad A.W."/>
            <person name="Gnirke A."/>
            <person name="Yurkov A.M."/>
            <person name="Nowrousian M."/>
            <person name="Sun S."/>
            <person name="Cuomo C.A."/>
            <person name="Heitman J."/>
        </authorList>
    </citation>
    <scope>NUCLEOTIDE SEQUENCE</scope>
    <source>
        <strain evidence="4">CBS 10737</strain>
    </source>
</reference>
<keyword evidence="2" id="KW-1133">Transmembrane helix</keyword>
<evidence type="ECO:0000313" key="4">
    <source>
        <dbReference type="EMBL" id="WWC67522.1"/>
    </source>
</evidence>
<dbReference type="KEGG" id="kpin:30174968"/>
<organism evidence="3">
    <name type="scientific">Kwoniella pini CBS 10737</name>
    <dbReference type="NCBI Taxonomy" id="1296096"/>
    <lineage>
        <taxon>Eukaryota</taxon>
        <taxon>Fungi</taxon>
        <taxon>Dikarya</taxon>
        <taxon>Basidiomycota</taxon>
        <taxon>Agaricomycotina</taxon>
        <taxon>Tremellomycetes</taxon>
        <taxon>Tremellales</taxon>
        <taxon>Cryptococcaceae</taxon>
        <taxon>Kwoniella</taxon>
    </lineage>
</organism>
<keyword evidence="2" id="KW-0472">Membrane</keyword>
<reference evidence="4" key="2">
    <citation type="submission" date="2013-07" db="EMBL/GenBank/DDBJ databases">
        <authorList>
            <consortium name="The Broad Institute Genome Sequencing Platform"/>
            <person name="Cuomo C."/>
            <person name="Litvintseva A."/>
            <person name="Chen Y."/>
            <person name="Heitman J."/>
            <person name="Sun S."/>
            <person name="Springer D."/>
            <person name="Dromer F."/>
            <person name="Young S.K."/>
            <person name="Zeng Q."/>
            <person name="Gargeya S."/>
            <person name="Fitzgerald M."/>
            <person name="Abouelleil A."/>
            <person name="Alvarado L."/>
            <person name="Berlin A.M."/>
            <person name="Chapman S.B."/>
            <person name="Dewar J."/>
            <person name="Goldberg J."/>
            <person name="Griggs A."/>
            <person name="Gujja S."/>
            <person name="Hansen M."/>
            <person name="Howarth C."/>
            <person name="Imamovic A."/>
            <person name="Larimer J."/>
            <person name="McCowan C."/>
            <person name="Murphy C."/>
            <person name="Pearson M."/>
            <person name="Priest M."/>
            <person name="Roberts A."/>
            <person name="Saif S."/>
            <person name="Shea T."/>
            <person name="Sykes S."/>
            <person name="Wortman J."/>
            <person name="Nusbaum C."/>
            <person name="Birren B."/>
        </authorList>
    </citation>
    <scope>NUCLEOTIDE SEQUENCE</scope>
    <source>
        <strain evidence="4">CBS 10737</strain>
    </source>
</reference>
<feature type="compositionally biased region" description="Low complexity" evidence="1">
    <location>
        <begin position="1290"/>
        <end position="1320"/>
    </location>
</feature>
<protein>
    <submittedName>
        <fullName evidence="3">Uncharacterized protein</fullName>
    </submittedName>
</protein>
<name>A0A1B9HWP1_9TREE</name>
<feature type="transmembrane region" description="Helical" evidence="2">
    <location>
        <begin position="123"/>
        <end position="148"/>
    </location>
</feature>
<reference evidence="3" key="1">
    <citation type="submission" date="2013-07" db="EMBL/GenBank/DDBJ databases">
        <title>The Genome Sequence of Cryptococcus pinus CBS10737.</title>
        <authorList>
            <consortium name="The Broad Institute Genome Sequencing Platform"/>
            <person name="Cuomo C."/>
            <person name="Litvintseva A."/>
            <person name="Chen Y."/>
            <person name="Heitman J."/>
            <person name="Sun S."/>
            <person name="Springer D."/>
            <person name="Dromer F."/>
            <person name="Young S.K."/>
            <person name="Zeng Q."/>
            <person name="Gargeya S."/>
            <person name="Fitzgerald M."/>
            <person name="Abouelleil A."/>
            <person name="Alvarado L."/>
            <person name="Berlin A.M."/>
            <person name="Chapman S.B."/>
            <person name="Dewar J."/>
            <person name="Goldberg J."/>
            <person name="Griggs A."/>
            <person name="Gujja S."/>
            <person name="Hansen M."/>
            <person name="Howarth C."/>
            <person name="Imamovic A."/>
            <person name="Larimer J."/>
            <person name="McCowan C."/>
            <person name="Murphy C."/>
            <person name="Pearson M."/>
            <person name="Priest M."/>
            <person name="Roberts A."/>
            <person name="Saif S."/>
            <person name="Shea T."/>
            <person name="Sykes S."/>
            <person name="Wortman J."/>
            <person name="Nusbaum C."/>
            <person name="Birren B."/>
        </authorList>
    </citation>
    <scope>NUCLEOTIDE SEQUENCE [LARGE SCALE GENOMIC DNA]</scope>
    <source>
        <strain evidence="3">CBS 10737</strain>
    </source>
</reference>
<evidence type="ECO:0000256" key="2">
    <source>
        <dbReference type="SAM" id="Phobius"/>
    </source>
</evidence>
<dbReference type="EMBL" id="KV700116">
    <property type="protein sequence ID" value="OCF47693.1"/>
    <property type="molecule type" value="Genomic_DNA"/>
</dbReference>
<feature type="compositionally biased region" description="Polar residues" evidence="1">
    <location>
        <begin position="1390"/>
        <end position="1401"/>
    </location>
</feature>